<evidence type="ECO:0000313" key="2">
    <source>
        <dbReference type="Proteomes" id="UP000429232"/>
    </source>
</evidence>
<organism evidence="1 2">
    <name type="scientific">Mucilaginibacter ginkgonis</name>
    <dbReference type="NCBI Taxonomy" id="2682091"/>
    <lineage>
        <taxon>Bacteria</taxon>
        <taxon>Pseudomonadati</taxon>
        <taxon>Bacteroidota</taxon>
        <taxon>Sphingobacteriia</taxon>
        <taxon>Sphingobacteriales</taxon>
        <taxon>Sphingobacteriaceae</taxon>
        <taxon>Mucilaginibacter</taxon>
    </lineage>
</organism>
<evidence type="ECO:0008006" key="3">
    <source>
        <dbReference type="Google" id="ProtNLM"/>
    </source>
</evidence>
<sequence length="117" mass="13679">MKFLSLEPFVPSGSNFEGSKQLFLDLGFHINWEVDGYAGFQRDECRFILQQYDVKDFAQNFMLSVKVSNIEEFQQDVVNKQLADKYSVRVSKIMQQPYGRELNLIDIAGVCWHFVEQ</sequence>
<dbReference type="InterPro" id="IPR029068">
    <property type="entry name" value="Glyas_Bleomycin-R_OHBP_Dase"/>
</dbReference>
<reference evidence="1 2" key="1">
    <citation type="submission" date="2020-12" db="EMBL/GenBank/DDBJ databases">
        <title>HMF7856_wgs.fasta genome submission.</title>
        <authorList>
            <person name="Kang H."/>
            <person name="Kim H."/>
            <person name="Joh K."/>
        </authorList>
    </citation>
    <scope>NUCLEOTIDE SEQUENCE [LARGE SCALE GENOMIC DNA]</scope>
    <source>
        <strain evidence="1 2">HMF7856</strain>
    </source>
</reference>
<keyword evidence="2" id="KW-1185">Reference proteome</keyword>
<protein>
    <recommendedName>
        <fullName evidence="3">Bleomycin resistance protein</fullName>
    </recommendedName>
</protein>
<dbReference type="RefSeq" id="WP_157525085.1">
    <property type="nucleotide sequence ID" value="NZ_CP066775.1"/>
</dbReference>
<evidence type="ECO:0000313" key="1">
    <source>
        <dbReference type="EMBL" id="QQL49796.1"/>
    </source>
</evidence>
<proteinExistence type="predicted"/>
<dbReference type="Gene3D" id="3.10.180.10">
    <property type="entry name" value="2,3-Dihydroxybiphenyl 1,2-Dioxygenase, domain 1"/>
    <property type="match status" value="1"/>
</dbReference>
<dbReference type="Proteomes" id="UP000429232">
    <property type="component" value="Chromosome"/>
</dbReference>
<dbReference type="EMBL" id="CP066775">
    <property type="protein sequence ID" value="QQL49796.1"/>
    <property type="molecule type" value="Genomic_DNA"/>
</dbReference>
<dbReference type="KEGG" id="mgik:GO620_016770"/>
<dbReference type="AlphaFoldDB" id="A0A6I4INM7"/>
<gene>
    <name evidence="1" type="ORF">GO620_016770</name>
</gene>
<name>A0A6I4INM7_9SPHI</name>
<accession>A0A6I4INM7</accession>
<dbReference type="SUPFAM" id="SSF54593">
    <property type="entry name" value="Glyoxalase/Bleomycin resistance protein/Dihydroxybiphenyl dioxygenase"/>
    <property type="match status" value="1"/>
</dbReference>